<dbReference type="PROSITE" id="PS50984">
    <property type="entry name" value="TRUD"/>
    <property type="match status" value="1"/>
</dbReference>
<evidence type="ECO:0000256" key="3">
    <source>
        <dbReference type="PROSITE-ProRule" id="PRU10141"/>
    </source>
</evidence>
<feature type="transmembrane region" description="Helical" evidence="5">
    <location>
        <begin position="247"/>
        <end position="270"/>
    </location>
</feature>
<dbReference type="InterPro" id="IPR031334">
    <property type="entry name" value="Piezo_cap_dom"/>
</dbReference>
<dbReference type="EMBL" id="CAXAMN010007779">
    <property type="protein sequence ID" value="CAK9022719.1"/>
    <property type="molecule type" value="Genomic_DNA"/>
</dbReference>
<feature type="compositionally biased region" description="Polar residues" evidence="4">
    <location>
        <begin position="1751"/>
        <end position="1762"/>
    </location>
</feature>
<sequence>MAFPSHFTVVDLAPAALTTLPAWAREMMELMPSRDEVMGFLHCRSAEVLVLSIFLLVYPCPKDFLTSVQLILCLVLLAVPKRLAKYTSKFFTASAGVALMGQVLGFTVLRFNKELMRYFGMAPNVALVCRQLLILIFAKLEEMVEAPAPVPAPMEQEMVVLGGSQRSGSEMPAAWRIALRSDPVTEVRRLLLAVPQMAAVCIVAINAVEETAWCLPPLAVVGAFYASGAMVKPPLETGKRIPDQARFWIQVMAFSLAVGMLGEICTALWWPPWEGVPGKPQPAAIGLWDMCRNYDPWSPGLARSVDGRAQFPGMHAKAGWVPQRQRCGQDVVYWLCLESGIRVPKFALFFVLCWILRTDWERRPDRGRAAEPRSRWFRRTMASVSTRFFESLAPRRSTTVAERESELKLFIITLAGIFCWIFVIVACGLQRQFNLVALGYLWMALATSSSVTNATLYHDPVRAVLWPARAVGIFNFLVIMAFSVCQCPSFPCPYAAKLEGLGGPDHISRFLSGEQCLYASRHAVSGEASDAWALGPLFQSVGMIKTGGALSGTLEELVHCLVFVSCLVQRILVERWNEDLREHFKRRKALLDFRAEWYAEKLATSRQVQLSMWDTKRQVLLNKLGRVTKQLNTLRSIWDGQRPAFTEEEEEENLQKARVEHICLQGGVNELLVSGLLKEFTKNYADQLLNLPSQQRLQAQAIIDKGVVDYLHRRYLRKLKMITSADEAASKKHLIQECQNEVEGIWKDVKGEENDAVELEEAPVEPSSSFRSRKSEETSQAQTVRASFSSEAAVDEPKPLMGMWWVELCGTFVDDMLFIREKDETLYEHRKGNSPRLLLCKALLSQSVLALVVAGALQFMSLRSLTSAISISVVVMALMAFPHVPWTVWVALQWLNLAVIFAKVAFQLPIFCEDGHLQYLPCQSLCDEEMPFTALLGLVKTQENASDPCSLARPTLGEILWADVVFAVVLLLVMCAARLGGRFGSTAQILNSLKVLEKKNRRMSTYLNREMLKAALGKEADREAASDSDSDKEEEDQEAPPTGSQPVPQEEPARVDRRRRARARSEAQKWLERGRRWLKEYVVLPAYVRKPAMDLYEIRLCIALICLAILVFGWSTMVDSGRSFSKALKTNNFSTNQVLFMLMIVMDRALYTWYRGDHAGHADDGQPSKTTYTWKGLMARVVQKILVLVHVVSIHALFIQQWSRKLVPKRKVQSEVSLISFSTLSLFYILYLTYLALSSLQLKYDVHVMRGGLRFCHSTDIGRMLIFKVYSAIPFLNELRVITDWTVTETCMNLFMWMKLEDAHHSLYRTRLDMEGRAMTDPASARPLFEKFYMGVALLVLLMALLVGPIIFFSALNTFMLTPGVVTTASMSVDLRVEANYGHRTLNLYTAYQEYIKTSDEAAAQRFQKRLVEHEIPISLQYIRFPLASDEFWESSTALQQMMAKFIDPERHPEVSVKFRLSLHFQPNASLPVETFQEVAVGNDTRKILYSMFSHPDNQEAISFVVPGLFPNFRRIGSASAITPIDFIRDQEETQSSDVQLSFEPGEKDKHPAIWSAEGVPTRFLAGEVYQDVPLLSRIGERMQRFEVRKELRCWWVPGAQYVTGNAANATFGPEKTAAGIGTSSLSLTLTSINSLYLGVVLTIGNLFRSLFKGSSKRMIYEEVSDTDLLLDLCDGIYLARVQGNLDAEWMLYHELIRIYRSPELLAHISGNKSGGPRQITSPAPSPATNARWGKVKEHVRANSGLEKSRANTAPERQTSTSVASDRLTVACAKAHKGGDANANKVALCEVLPAESICAWSSGALRLARRWATCDQVSVLSEGPTRPPATQVMAQALTKATNNFHSSKRLGAGCYGAVYRGELKDGSDVAIKAIDLSVLMGKGECPQDAGFDEEVQLLSKFRHPHLVTLLGWGQHGLQRYLVYEFLSGGDVFQRLHKSHTGKKSFLWHDRLSVLLDAASGLSHMHNALGYSILGANASPVAMYDSKAYGLTRLLGMWWSSQGFAAAENSHVWFTLVKREHTTQGRAFVLRPLSCVQQCATVSATCDDFPFSSIFNVIHHPSGALGCSILGANASPVAMYDSKAYGLTRLLGMWWSCFRCFKPAEVGIGAFLGQHVGFRAEVQRFAFDFLVREQHHDGWPNPVKECEVSDFVNFAKACDENCENSHVWFTLVKREHTTPEALNKIARALQLPAQTKAFSFCGMKDRWGITTQRGSFPTDALKDLRPVVFKDPNIKVGDLEWKASKARVGSHQGNCFTMVLRDVQSGTGGFPNYFGMQRFGTGQRPSSEMGLSLLRQDHKEAVLVVLRSRARHGAALQAFLRAKEGCFNEALKMIPRSCLQEHAVLQHLAEDPDDFRGALKAIPRHLRLLWCRSLGSHIWNRVLSLRIQEGMMEPLAGDFIMDESGVRCLRPGEQNDTPLSDILLPVPGFECQRPQNDCADIYQRVLNEMRIDEEVFQKPEAEDEIWMAGNFRPAIGQPSQLGDPPKTCDSSMLGFHFIDHAPPSPLVPNDLEDGCHVDGSSQHDPLALVVDFCLPKSSYATMAVRELMKMDPLAKTGRAGGRGEIARLTAMTGNISSSASGHFRTLSSTAALRPTYCSTDTTQPRWRTLVALPDGQTE</sequence>
<dbReference type="CDD" id="cd02576">
    <property type="entry name" value="PseudoU_synth_ScPUS7"/>
    <property type="match status" value="1"/>
</dbReference>
<dbReference type="SUPFAM" id="SSF56112">
    <property type="entry name" value="Protein kinase-like (PK-like)"/>
    <property type="match status" value="1"/>
</dbReference>
<dbReference type="InterPro" id="IPR001656">
    <property type="entry name" value="PsdUridine_synth_TruD"/>
</dbReference>
<dbReference type="SUPFAM" id="SSF55120">
    <property type="entry name" value="Pseudouridine synthase"/>
    <property type="match status" value="1"/>
</dbReference>
<dbReference type="PROSITE" id="PS50011">
    <property type="entry name" value="PROTEIN_KINASE_DOM"/>
    <property type="match status" value="1"/>
</dbReference>
<dbReference type="InterPro" id="IPR056770">
    <property type="entry name" value="Piezo_THU9_anchor"/>
</dbReference>
<name>A0ABP0K9G3_9DINO</name>
<dbReference type="InterPro" id="IPR001245">
    <property type="entry name" value="Ser-Thr/Tyr_kinase_cat_dom"/>
</dbReference>
<dbReference type="InterPro" id="IPR020103">
    <property type="entry name" value="PsdUridine_synth_cat_dom_sf"/>
</dbReference>
<accession>A0ABP0K9G3</accession>
<dbReference type="PROSITE" id="PS00107">
    <property type="entry name" value="PROTEIN_KINASE_ATP"/>
    <property type="match status" value="1"/>
</dbReference>
<keyword evidence="3" id="KW-0547">Nucleotide-binding</keyword>
<feature type="transmembrane region" description="Helical" evidence="5">
    <location>
        <begin position="437"/>
        <end position="457"/>
    </location>
</feature>
<dbReference type="InterPro" id="IPR011760">
    <property type="entry name" value="PsdUridine_synth_TruD_insert"/>
</dbReference>
<reference evidence="8 9" key="1">
    <citation type="submission" date="2024-02" db="EMBL/GenBank/DDBJ databases">
        <authorList>
            <person name="Chen Y."/>
            <person name="Shah S."/>
            <person name="Dougan E. K."/>
            <person name="Thang M."/>
            <person name="Chan C."/>
        </authorList>
    </citation>
    <scope>NUCLEOTIDE SEQUENCE [LARGE SCALE GENOMIC DNA]</scope>
</reference>
<feature type="binding site" evidence="3">
    <location>
        <position position="1872"/>
    </location>
    <ligand>
        <name>ATP</name>
        <dbReference type="ChEBI" id="CHEBI:30616"/>
    </ligand>
</feature>
<feature type="compositionally biased region" description="Polar residues" evidence="4">
    <location>
        <begin position="778"/>
        <end position="790"/>
    </location>
</feature>
<feature type="domain" description="Protein kinase" evidence="6">
    <location>
        <begin position="1844"/>
        <end position="2168"/>
    </location>
</feature>
<feature type="transmembrane region" description="Helical" evidence="5">
    <location>
        <begin position="959"/>
        <end position="979"/>
    </location>
</feature>
<dbReference type="PANTHER" id="PTHR13167:SF25">
    <property type="entry name" value="PIEZO-TYPE MECHANOSENSITIVE ION CHANNEL COMPONENT"/>
    <property type="match status" value="1"/>
</dbReference>
<feature type="domain" description="TRUD" evidence="7">
    <location>
        <begin position="2268"/>
        <end position="2476"/>
    </location>
</feature>
<keyword evidence="2" id="KW-0413">Isomerase</keyword>
<feature type="transmembrane region" description="Helical" evidence="5">
    <location>
        <begin position="869"/>
        <end position="892"/>
    </location>
</feature>
<gene>
    <name evidence="8" type="ORF">CCMP2556_LOCUS14938</name>
</gene>
<dbReference type="InterPro" id="IPR011009">
    <property type="entry name" value="Kinase-like_dom_sf"/>
</dbReference>
<feature type="transmembrane region" description="Helical" evidence="5">
    <location>
        <begin position="409"/>
        <end position="431"/>
    </location>
</feature>
<dbReference type="InterPro" id="IPR027272">
    <property type="entry name" value="Piezo"/>
</dbReference>
<dbReference type="Pfam" id="PF07714">
    <property type="entry name" value="PK_Tyr_Ser-Thr"/>
    <property type="match status" value="1"/>
</dbReference>
<dbReference type="Pfam" id="PF12166">
    <property type="entry name" value="Piezo_cap"/>
    <property type="match status" value="1"/>
</dbReference>
<evidence type="ECO:0000313" key="9">
    <source>
        <dbReference type="Proteomes" id="UP001642484"/>
    </source>
</evidence>
<dbReference type="Gene3D" id="3.30.2350.20">
    <property type="entry name" value="TruD, catalytic domain"/>
    <property type="match status" value="2"/>
</dbReference>
<evidence type="ECO:0000259" key="6">
    <source>
        <dbReference type="PROSITE" id="PS50011"/>
    </source>
</evidence>
<evidence type="ECO:0000256" key="2">
    <source>
        <dbReference type="ARBA" id="ARBA00023235"/>
    </source>
</evidence>
<feature type="transmembrane region" description="Helical" evidence="5">
    <location>
        <begin position="843"/>
        <end position="862"/>
    </location>
</feature>
<keyword evidence="5" id="KW-0472">Membrane</keyword>
<organism evidence="8 9">
    <name type="scientific">Durusdinium trenchii</name>
    <dbReference type="NCBI Taxonomy" id="1381693"/>
    <lineage>
        <taxon>Eukaryota</taxon>
        <taxon>Sar</taxon>
        <taxon>Alveolata</taxon>
        <taxon>Dinophyceae</taxon>
        <taxon>Suessiales</taxon>
        <taxon>Symbiodiniaceae</taxon>
        <taxon>Durusdinium</taxon>
    </lineage>
</organism>
<feature type="transmembrane region" description="Helical" evidence="5">
    <location>
        <begin position="1218"/>
        <end position="1237"/>
    </location>
</feature>
<feature type="region of interest" description="Disordered" evidence="4">
    <location>
        <begin position="756"/>
        <end position="790"/>
    </location>
</feature>
<feature type="region of interest" description="Disordered" evidence="4">
    <location>
        <begin position="1017"/>
        <end position="1060"/>
    </location>
</feature>
<dbReference type="InterPro" id="IPR000719">
    <property type="entry name" value="Prot_kinase_dom"/>
</dbReference>
<feature type="transmembrane region" description="Helical" evidence="5">
    <location>
        <begin position="1098"/>
        <end position="1118"/>
    </location>
</feature>
<feature type="compositionally biased region" description="Acidic residues" evidence="4">
    <location>
        <begin position="1026"/>
        <end position="1038"/>
    </location>
</feature>
<feature type="transmembrane region" description="Helical" evidence="5">
    <location>
        <begin position="1138"/>
        <end position="1156"/>
    </location>
</feature>
<dbReference type="Pfam" id="PF24874">
    <property type="entry name" value="Piezo_THU9_anchor"/>
    <property type="match status" value="1"/>
</dbReference>
<proteinExistence type="inferred from homology"/>
<protein>
    <submittedName>
        <fullName evidence="8">Uncharacterized protein</fullName>
    </submittedName>
</protein>
<comment type="similarity">
    <text evidence="1">Belongs to the pseudouridine synthase TruD family.</text>
</comment>
<evidence type="ECO:0000259" key="7">
    <source>
        <dbReference type="PROSITE" id="PS50984"/>
    </source>
</evidence>
<feature type="region of interest" description="Disordered" evidence="4">
    <location>
        <begin position="1713"/>
        <end position="1762"/>
    </location>
</feature>
<dbReference type="Proteomes" id="UP001642484">
    <property type="component" value="Unassembled WGS sequence"/>
</dbReference>
<feature type="transmembrane region" description="Helical" evidence="5">
    <location>
        <begin position="90"/>
        <end position="109"/>
    </location>
</feature>
<keyword evidence="3" id="KW-0067">ATP-binding</keyword>
<dbReference type="Gene3D" id="1.10.510.10">
    <property type="entry name" value="Transferase(Phosphotransferase) domain 1"/>
    <property type="match status" value="1"/>
</dbReference>
<feature type="transmembrane region" description="Helical" evidence="5">
    <location>
        <begin position="1332"/>
        <end position="1356"/>
    </location>
</feature>
<keyword evidence="9" id="KW-1185">Reference proteome</keyword>
<dbReference type="InterPro" id="IPR017441">
    <property type="entry name" value="Protein_kinase_ATP_BS"/>
</dbReference>
<feature type="transmembrane region" description="Helical" evidence="5">
    <location>
        <begin position="464"/>
        <end position="484"/>
    </location>
</feature>
<evidence type="ECO:0000313" key="8">
    <source>
        <dbReference type="EMBL" id="CAK9022719.1"/>
    </source>
</evidence>
<evidence type="ECO:0000256" key="1">
    <source>
        <dbReference type="ARBA" id="ARBA00007953"/>
    </source>
</evidence>
<comment type="caution">
    <text evidence="8">The sequence shown here is derived from an EMBL/GenBank/DDBJ whole genome shotgun (WGS) entry which is preliminary data.</text>
</comment>
<dbReference type="Pfam" id="PF01142">
    <property type="entry name" value="TruD"/>
    <property type="match status" value="1"/>
</dbReference>
<evidence type="ECO:0000256" key="5">
    <source>
        <dbReference type="SAM" id="Phobius"/>
    </source>
</evidence>
<evidence type="ECO:0000256" key="4">
    <source>
        <dbReference type="SAM" id="MobiDB-lite"/>
    </source>
</evidence>
<dbReference type="PANTHER" id="PTHR13167">
    <property type="entry name" value="PIEZO-TYPE MECHANOSENSITIVE ION CHANNEL COMPONENT"/>
    <property type="match status" value="1"/>
</dbReference>
<keyword evidence="5" id="KW-0812">Transmembrane</keyword>
<keyword evidence="5" id="KW-1133">Transmembrane helix</keyword>
<dbReference type="InterPro" id="IPR042214">
    <property type="entry name" value="TruD_catalytic"/>
</dbReference>
<feature type="compositionally biased region" description="Polar residues" evidence="4">
    <location>
        <begin position="1719"/>
        <end position="1729"/>
    </location>
</feature>
<feature type="transmembrane region" description="Helical" evidence="5">
    <location>
        <begin position="1177"/>
        <end position="1198"/>
    </location>
</feature>